<organism evidence="1 2">
    <name type="scientific">Hyphomonas atlantica</name>
    <dbReference type="NCBI Taxonomy" id="1280948"/>
    <lineage>
        <taxon>Bacteria</taxon>
        <taxon>Pseudomonadati</taxon>
        <taxon>Pseudomonadota</taxon>
        <taxon>Alphaproteobacteria</taxon>
        <taxon>Hyphomonadales</taxon>
        <taxon>Hyphomonadaceae</taxon>
        <taxon>Hyphomonas</taxon>
    </lineage>
</organism>
<protein>
    <submittedName>
        <fullName evidence="1">Uncharacterized protein</fullName>
    </submittedName>
</protein>
<comment type="caution">
    <text evidence="1">The sequence shown here is derived from an EMBL/GenBank/DDBJ whole genome shotgun (WGS) entry which is preliminary data.</text>
</comment>
<gene>
    <name evidence="1" type="ORF">HY36_09095</name>
</gene>
<dbReference type="AlphaFoldDB" id="A0A059DY59"/>
<keyword evidence="2" id="KW-1185">Reference proteome</keyword>
<evidence type="ECO:0000313" key="2">
    <source>
        <dbReference type="Proteomes" id="UP000024547"/>
    </source>
</evidence>
<reference evidence="1 2" key="1">
    <citation type="journal article" date="2014" name="Antonie Van Leeuwenhoek">
        <title>Hyphomonas beringensis sp. nov. and Hyphomonas chukchiensis sp. nov., isolated from surface seawater of the Bering Sea and Chukchi Sea.</title>
        <authorList>
            <person name="Li C."/>
            <person name="Lai Q."/>
            <person name="Li G."/>
            <person name="Dong C."/>
            <person name="Wang J."/>
            <person name="Liao Y."/>
            <person name="Shao Z."/>
        </authorList>
    </citation>
    <scope>NUCLEOTIDE SEQUENCE [LARGE SCALE GENOMIC DNA]</scope>
    <source>
        <strain evidence="1 2">22II1-22F38</strain>
    </source>
</reference>
<proteinExistence type="predicted"/>
<name>A0A059DY59_9PROT</name>
<accession>A0A059DY59</accession>
<dbReference type="EMBL" id="AWFH01000056">
    <property type="protein sequence ID" value="KCZ58523.1"/>
    <property type="molecule type" value="Genomic_DNA"/>
</dbReference>
<dbReference type="Proteomes" id="UP000024547">
    <property type="component" value="Unassembled WGS sequence"/>
</dbReference>
<sequence>MLFSLACLVGFMTLVCAPGLIAQARAERRATTKEAA</sequence>
<evidence type="ECO:0000313" key="1">
    <source>
        <dbReference type="EMBL" id="KCZ58523.1"/>
    </source>
</evidence>